<evidence type="ECO:0000259" key="2">
    <source>
        <dbReference type="Pfam" id="PF24590"/>
    </source>
</evidence>
<organism evidence="3 4">
    <name type="scientific">Lithospermum erythrorhizon</name>
    <name type="common">Purple gromwell</name>
    <name type="synonym">Lithospermum officinale var. erythrorhizon</name>
    <dbReference type="NCBI Taxonomy" id="34254"/>
    <lineage>
        <taxon>Eukaryota</taxon>
        <taxon>Viridiplantae</taxon>
        <taxon>Streptophyta</taxon>
        <taxon>Embryophyta</taxon>
        <taxon>Tracheophyta</taxon>
        <taxon>Spermatophyta</taxon>
        <taxon>Magnoliopsida</taxon>
        <taxon>eudicotyledons</taxon>
        <taxon>Gunneridae</taxon>
        <taxon>Pentapetalae</taxon>
        <taxon>asterids</taxon>
        <taxon>lamiids</taxon>
        <taxon>Boraginales</taxon>
        <taxon>Boraginaceae</taxon>
        <taxon>Boraginoideae</taxon>
        <taxon>Lithospermeae</taxon>
        <taxon>Lithospermum</taxon>
    </lineage>
</organism>
<dbReference type="PANTHER" id="PTHR33345">
    <property type="entry name" value="ADAPTER PROTEIN, PUTATIVE-RELATED"/>
    <property type="match status" value="1"/>
</dbReference>
<protein>
    <recommendedName>
        <fullName evidence="2">DUF7615 domain-containing protein</fullName>
    </recommendedName>
</protein>
<feature type="coiled-coil region" evidence="1">
    <location>
        <begin position="60"/>
        <end position="121"/>
    </location>
</feature>
<keyword evidence="1" id="KW-0175">Coiled coil</keyword>
<reference evidence="3 4" key="1">
    <citation type="submission" date="2024-01" db="EMBL/GenBank/DDBJ databases">
        <title>The complete chloroplast genome sequence of Lithospermum erythrorhizon: insights into the phylogenetic relationship among Boraginaceae species and the maternal lineages of purple gromwells.</title>
        <authorList>
            <person name="Okada T."/>
            <person name="Watanabe K."/>
        </authorList>
    </citation>
    <scope>NUCLEOTIDE SEQUENCE [LARGE SCALE GENOMIC DNA]</scope>
</reference>
<dbReference type="EMBL" id="BAABME010001107">
    <property type="protein sequence ID" value="GAA0147612.1"/>
    <property type="molecule type" value="Genomic_DNA"/>
</dbReference>
<comment type="caution">
    <text evidence="3">The sequence shown here is derived from an EMBL/GenBank/DDBJ whole genome shotgun (WGS) entry which is preliminary data.</text>
</comment>
<dbReference type="PANTHER" id="PTHR33345:SF6">
    <property type="entry name" value="OS03G0747200 PROTEIN"/>
    <property type="match status" value="1"/>
</dbReference>
<dbReference type="AlphaFoldDB" id="A0AAV3PC75"/>
<proteinExistence type="predicted"/>
<dbReference type="InterPro" id="IPR056034">
    <property type="entry name" value="DUF7615"/>
</dbReference>
<gene>
    <name evidence="3" type="ORF">LIER_07269</name>
</gene>
<evidence type="ECO:0000313" key="3">
    <source>
        <dbReference type="EMBL" id="GAA0147612.1"/>
    </source>
</evidence>
<feature type="domain" description="DUF7615" evidence="2">
    <location>
        <begin position="35"/>
        <end position="133"/>
    </location>
</feature>
<dbReference type="Proteomes" id="UP001454036">
    <property type="component" value="Unassembled WGS sequence"/>
</dbReference>
<sequence>MNRNFSPVIAGTTSNNGVSALRFESKEKHIELDSHIQSFMLEDEVDQVLDNLRKSQQCEYRRAEERLLAQKDLIQNLYKQLEKERSDLSRNASHVDFESLLDTALETVEQIEGELNKFNNMKEVEKGFGRTSE</sequence>
<accession>A0AAV3PC75</accession>
<evidence type="ECO:0000313" key="4">
    <source>
        <dbReference type="Proteomes" id="UP001454036"/>
    </source>
</evidence>
<name>A0AAV3PC75_LITER</name>
<evidence type="ECO:0000256" key="1">
    <source>
        <dbReference type="SAM" id="Coils"/>
    </source>
</evidence>
<dbReference type="Pfam" id="PF24590">
    <property type="entry name" value="DUF7615"/>
    <property type="match status" value="1"/>
</dbReference>
<keyword evidence="4" id="KW-1185">Reference proteome</keyword>